<dbReference type="PANTHER" id="PTHR43736:SF1">
    <property type="entry name" value="DIHYDRONEOPTERIN TRIPHOSPHATE DIPHOSPHATASE"/>
    <property type="match status" value="1"/>
</dbReference>
<keyword evidence="2" id="KW-0378">Hydrolase</keyword>
<dbReference type="Proteomes" id="UP000051008">
    <property type="component" value="Unassembled WGS sequence"/>
</dbReference>
<dbReference type="InterPro" id="IPR015797">
    <property type="entry name" value="NUDIX_hydrolase-like_dom_sf"/>
</dbReference>
<evidence type="ECO:0000313" key="5">
    <source>
        <dbReference type="Proteomes" id="UP000051008"/>
    </source>
</evidence>
<evidence type="ECO:0000256" key="1">
    <source>
        <dbReference type="ARBA" id="ARBA00005582"/>
    </source>
</evidence>
<evidence type="ECO:0000256" key="2">
    <source>
        <dbReference type="ARBA" id="ARBA00022801"/>
    </source>
</evidence>
<dbReference type="PROSITE" id="PS51462">
    <property type="entry name" value="NUDIX"/>
    <property type="match status" value="1"/>
</dbReference>
<dbReference type="PANTHER" id="PTHR43736">
    <property type="entry name" value="ADP-RIBOSE PYROPHOSPHATASE"/>
    <property type="match status" value="1"/>
</dbReference>
<evidence type="ECO:0000259" key="3">
    <source>
        <dbReference type="PROSITE" id="PS51462"/>
    </source>
</evidence>
<proteinExistence type="inferred from homology"/>
<dbReference type="PATRIC" id="fig|1423718.3.peg.34"/>
<gene>
    <name evidence="4" type="ORF">FC14_GL000032</name>
</gene>
<dbReference type="InterPro" id="IPR020084">
    <property type="entry name" value="NUDIX_hydrolase_CS"/>
</dbReference>
<dbReference type="AlphaFoldDB" id="A0A0R2A9R4"/>
<dbReference type="EMBL" id="AYYP01000043">
    <property type="protein sequence ID" value="KRM64104.1"/>
    <property type="molecule type" value="Genomic_DNA"/>
</dbReference>
<protein>
    <recommendedName>
        <fullName evidence="3">Nudix hydrolase domain-containing protein</fullName>
    </recommendedName>
</protein>
<dbReference type="Pfam" id="PF00293">
    <property type="entry name" value="NUDIX"/>
    <property type="match status" value="1"/>
</dbReference>
<dbReference type="InterPro" id="IPR000086">
    <property type="entry name" value="NUDIX_hydrolase_dom"/>
</dbReference>
<comment type="caution">
    <text evidence="4">The sequence shown here is derived from an EMBL/GenBank/DDBJ whole genome shotgun (WGS) entry which is preliminary data.</text>
</comment>
<evidence type="ECO:0000313" key="4">
    <source>
        <dbReference type="EMBL" id="KRM64104.1"/>
    </source>
</evidence>
<feature type="domain" description="Nudix hydrolase" evidence="3">
    <location>
        <begin position="7"/>
        <end position="132"/>
    </location>
</feature>
<reference evidence="4 5" key="1">
    <citation type="journal article" date="2015" name="Genome Announc.">
        <title>Expanding the biotechnology potential of lactobacilli through comparative genomics of 213 strains and associated genera.</title>
        <authorList>
            <person name="Sun Z."/>
            <person name="Harris H.M."/>
            <person name="McCann A."/>
            <person name="Guo C."/>
            <person name="Argimon S."/>
            <person name="Zhang W."/>
            <person name="Yang X."/>
            <person name="Jeffery I.B."/>
            <person name="Cooney J.C."/>
            <person name="Kagawa T.F."/>
            <person name="Liu W."/>
            <person name="Song Y."/>
            <person name="Salvetti E."/>
            <person name="Wrobel A."/>
            <person name="Rasinkangas P."/>
            <person name="Parkhill J."/>
            <person name="Rea M.C."/>
            <person name="O'Sullivan O."/>
            <person name="Ritari J."/>
            <person name="Douillard F.P."/>
            <person name="Paul Ross R."/>
            <person name="Yang R."/>
            <person name="Briner A.E."/>
            <person name="Felis G.E."/>
            <person name="de Vos W.M."/>
            <person name="Barrangou R."/>
            <person name="Klaenhammer T.R."/>
            <person name="Caufield P.W."/>
            <person name="Cui Y."/>
            <person name="Zhang H."/>
            <person name="O'Toole P.W."/>
        </authorList>
    </citation>
    <scope>NUCLEOTIDE SEQUENCE [LARGE SCALE GENOMIC DNA]</scope>
    <source>
        <strain evidence="4 5">DSM 20509</strain>
    </source>
</reference>
<dbReference type="SUPFAM" id="SSF55811">
    <property type="entry name" value="Nudix"/>
    <property type="match status" value="1"/>
</dbReference>
<sequence length="152" mass="17286">MKHKKIPTTLTNMVMIYDQDGNVLVEDRLNPTWPGITFPGGHVEADEPLVDAAVREVWEETGLKVSQLELCGIKDWLEADGSRYLVLLYKTQTFSGQVKSSREGNIFWTKLADLKQLKLASGMETMLEVFLSPKYSEHYLDTTNGRHDNLLK</sequence>
<dbReference type="PROSITE" id="PS00893">
    <property type="entry name" value="NUDIX_BOX"/>
    <property type="match status" value="1"/>
</dbReference>
<comment type="similarity">
    <text evidence="1">Belongs to the Nudix hydrolase family.</text>
</comment>
<dbReference type="Gene3D" id="3.90.79.10">
    <property type="entry name" value="Nucleoside Triphosphate Pyrophosphohydrolase"/>
    <property type="match status" value="1"/>
</dbReference>
<dbReference type="CDD" id="cd18875">
    <property type="entry name" value="NUDIX_Hydrolase"/>
    <property type="match status" value="1"/>
</dbReference>
<organism evidence="4 5">
    <name type="scientific">Ligilactobacillus agilis DSM 20509</name>
    <dbReference type="NCBI Taxonomy" id="1423718"/>
    <lineage>
        <taxon>Bacteria</taxon>
        <taxon>Bacillati</taxon>
        <taxon>Bacillota</taxon>
        <taxon>Bacilli</taxon>
        <taxon>Lactobacillales</taxon>
        <taxon>Lactobacillaceae</taxon>
        <taxon>Ligilactobacillus</taxon>
    </lineage>
</organism>
<dbReference type="GO" id="GO:0016787">
    <property type="term" value="F:hydrolase activity"/>
    <property type="evidence" value="ECO:0007669"/>
    <property type="project" value="UniProtKB-KW"/>
</dbReference>
<accession>A0A0R2A9R4</accession>
<name>A0A0R2A9R4_9LACO</name>
<keyword evidence="5" id="KW-1185">Reference proteome</keyword>